<evidence type="ECO:0000256" key="9">
    <source>
        <dbReference type="ARBA" id="ARBA00023136"/>
    </source>
</evidence>
<dbReference type="GO" id="GO:0005886">
    <property type="term" value="C:plasma membrane"/>
    <property type="evidence" value="ECO:0007669"/>
    <property type="project" value="UniProtKB-SubCell"/>
</dbReference>
<dbReference type="SMART" id="SM00382">
    <property type="entry name" value="AAA"/>
    <property type="match status" value="1"/>
</dbReference>
<evidence type="ECO:0000256" key="4">
    <source>
        <dbReference type="ARBA" id="ARBA00022519"/>
    </source>
</evidence>
<geneLocation type="plasmid" evidence="15 16">
    <name>unnamed2</name>
</geneLocation>
<dbReference type="InterPro" id="IPR017911">
    <property type="entry name" value="MacB-like_ATP-bd"/>
</dbReference>
<feature type="compositionally biased region" description="Basic and acidic residues" evidence="12">
    <location>
        <begin position="249"/>
        <end position="260"/>
    </location>
</feature>
<proteinExistence type="inferred from homology"/>
<evidence type="ECO:0000313" key="16">
    <source>
        <dbReference type="Proteomes" id="UP000515511"/>
    </source>
</evidence>
<evidence type="ECO:0000256" key="12">
    <source>
        <dbReference type="SAM" id="MobiDB-lite"/>
    </source>
</evidence>
<keyword evidence="15" id="KW-0614">Plasmid</keyword>
<keyword evidence="7 15" id="KW-0067">ATP-binding</keyword>
<dbReference type="PROSITE" id="PS00211">
    <property type="entry name" value="ABC_TRANSPORTER_1"/>
    <property type="match status" value="1"/>
</dbReference>
<dbReference type="GO" id="GO:0022857">
    <property type="term" value="F:transmembrane transporter activity"/>
    <property type="evidence" value="ECO:0007669"/>
    <property type="project" value="TreeGrafter"/>
</dbReference>
<evidence type="ECO:0000313" key="15">
    <source>
        <dbReference type="EMBL" id="QNE38015.1"/>
    </source>
</evidence>
<dbReference type="InterPro" id="IPR003593">
    <property type="entry name" value="AAA+_ATPase"/>
</dbReference>
<dbReference type="Gene3D" id="3.40.50.300">
    <property type="entry name" value="P-loop containing nucleotide triphosphate hydrolases"/>
    <property type="match status" value="1"/>
</dbReference>
<dbReference type="Pfam" id="PF12704">
    <property type="entry name" value="MacB_PCD"/>
    <property type="match status" value="1"/>
</dbReference>
<dbReference type="AlphaFoldDB" id="A0A7G6YHQ0"/>
<evidence type="ECO:0000259" key="14">
    <source>
        <dbReference type="PROSITE" id="PS50893"/>
    </source>
</evidence>
<dbReference type="PANTHER" id="PTHR24220:SF86">
    <property type="entry name" value="ABC TRANSPORTER ABCH.1"/>
    <property type="match status" value="1"/>
</dbReference>
<dbReference type="Proteomes" id="UP000515511">
    <property type="component" value="Plasmid unnamed2"/>
</dbReference>
<dbReference type="InterPro" id="IPR003439">
    <property type="entry name" value="ABC_transporter-like_ATP-bd"/>
</dbReference>
<dbReference type="InterPro" id="IPR015854">
    <property type="entry name" value="ABC_transpr_LolD-like"/>
</dbReference>
<feature type="transmembrane region" description="Helical" evidence="13">
    <location>
        <begin position="566"/>
        <end position="599"/>
    </location>
</feature>
<reference evidence="16" key="1">
    <citation type="submission" date="2019-09" db="EMBL/GenBank/DDBJ databases">
        <title>Antimicrobial potential of Antarctic Bacteria.</title>
        <authorList>
            <person name="Benaud N."/>
            <person name="Edwards R.J."/>
            <person name="Ferrari B.C."/>
        </authorList>
    </citation>
    <scope>NUCLEOTIDE SEQUENCE [LARGE SCALE GENOMIC DNA]</scope>
    <source>
        <strain evidence="16">INR9</strain>
        <plasmid evidence="16">unnamed2</plasmid>
    </source>
</reference>
<sequence length="643" mass="66664">MTVSPPRLTLNHIQRRYGESQQWFAVREASLVVEPGEFLAIVGRSGSGKSTLLNIIGLLDSRWEGSYHLGDIDVRGLSATQIDHLRSTTYGFIFQSSYANPYESTERNATLALAIQGAPLREQSEKVSRALEAVGLDQKAAALARSLSGGERQRLAIARALTTNPSIIVADEPTGNLDSETGDQVMEALLELNRQGATVILVTHDPRIAAYADRTVRMADGVLEITGAENSVGSKLDGQERPSLAVTPSKERRGTRSRRASDRLTRAINNVTSRPLRSVALIAAFALAFAGLIGAAGIGATASQQIAGRLTAAARDEVRVNVPAGTSDEEAAAWLDRLGELPHVREVGQVAPLDANTARTSRFAFTSASGNSPFQGSTVAVDSGLFGVLDIGTSPQSLSRLFSSTKEHVALVGADAGAQLGLSDRGGIGAEVWVNGEPYTVVGTITAAPREPNLLTSVVVPLPPFSAGSRQIVVRTDPGFAGPLASAIPLALSPASPADISVETAAELRNLRVGVQTDLNGLLASLAIALLALAILSGASAMFISVQARTQELALARAVGLGQRGVAAIFLWEGVVIGLAGALAGIAGGLAISVAVAAARGWTAIAPWETIAIAPVAGAVCGALAAFLPAVRAARIDPADAIR</sequence>
<dbReference type="RefSeq" id="WP_115698370.1">
    <property type="nucleotide sequence ID" value="NZ_CP043643.1"/>
</dbReference>
<evidence type="ECO:0000256" key="10">
    <source>
        <dbReference type="ARBA" id="ARBA00038076"/>
    </source>
</evidence>
<dbReference type="EMBL" id="CP043643">
    <property type="protein sequence ID" value="QNE38015.1"/>
    <property type="molecule type" value="Genomic_DNA"/>
</dbReference>
<feature type="transmembrane region" description="Helical" evidence="13">
    <location>
        <begin position="522"/>
        <end position="546"/>
    </location>
</feature>
<dbReference type="PANTHER" id="PTHR24220">
    <property type="entry name" value="IMPORT ATP-BINDING PROTEIN"/>
    <property type="match status" value="1"/>
</dbReference>
<dbReference type="GO" id="GO:0005524">
    <property type="term" value="F:ATP binding"/>
    <property type="evidence" value="ECO:0007669"/>
    <property type="project" value="UniProtKB-KW"/>
</dbReference>
<evidence type="ECO:0000256" key="8">
    <source>
        <dbReference type="ARBA" id="ARBA00022989"/>
    </source>
</evidence>
<keyword evidence="3" id="KW-1003">Cell membrane</keyword>
<dbReference type="InterPro" id="IPR003838">
    <property type="entry name" value="ABC3_permease_C"/>
</dbReference>
<dbReference type="Pfam" id="PF02687">
    <property type="entry name" value="FtsX"/>
    <property type="match status" value="1"/>
</dbReference>
<name>A0A7G6YHQ0_9MICO</name>
<evidence type="ECO:0000256" key="1">
    <source>
        <dbReference type="ARBA" id="ARBA00004429"/>
    </source>
</evidence>
<dbReference type="CDD" id="cd03255">
    <property type="entry name" value="ABC_MJ0796_LolCDE_FtsE"/>
    <property type="match status" value="1"/>
</dbReference>
<keyword evidence="5 13" id="KW-0812">Transmembrane</keyword>
<evidence type="ECO:0000256" key="6">
    <source>
        <dbReference type="ARBA" id="ARBA00022741"/>
    </source>
</evidence>
<feature type="domain" description="ABC transporter" evidence="14">
    <location>
        <begin position="8"/>
        <end position="245"/>
    </location>
</feature>
<evidence type="ECO:0000256" key="3">
    <source>
        <dbReference type="ARBA" id="ARBA00022475"/>
    </source>
</evidence>
<comment type="subcellular location">
    <subcellularLocation>
        <location evidence="1">Cell inner membrane</location>
        <topology evidence="1">Multi-pass membrane protein</topology>
    </subcellularLocation>
</comment>
<gene>
    <name evidence="15" type="ORF">F1C12_22310</name>
</gene>
<feature type="transmembrane region" description="Helical" evidence="13">
    <location>
        <begin position="611"/>
        <end position="631"/>
    </location>
</feature>
<evidence type="ECO:0000256" key="5">
    <source>
        <dbReference type="ARBA" id="ARBA00022692"/>
    </source>
</evidence>
<accession>A0A7G6YHQ0</accession>
<evidence type="ECO:0000256" key="2">
    <source>
        <dbReference type="ARBA" id="ARBA00022448"/>
    </source>
</evidence>
<comment type="similarity">
    <text evidence="11">Belongs to the ABC transporter superfamily. Macrolide exporter (TC 3.A.1.122) family.</text>
</comment>
<evidence type="ECO:0000256" key="11">
    <source>
        <dbReference type="ARBA" id="ARBA00038388"/>
    </source>
</evidence>
<keyword evidence="6" id="KW-0547">Nucleotide-binding</keyword>
<dbReference type="KEGG" id="lse:F1C12_22310"/>
<dbReference type="SUPFAM" id="SSF52540">
    <property type="entry name" value="P-loop containing nucleoside triphosphate hydrolases"/>
    <property type="match status" value="1"/>
</dbReference>
<evidence type="ECO:0000256" key="13">
    <source>
        <dbReference type="SAM" id="Phobius"/>
    </source>
</evidence>
<dbReference type="GO" id="GO:0016887">
    <property type="term" value="F:ATP hydrolysis activity"/>
    <property type="evidence" value="ECO:0007669"/>
    <property type="project" value="InterPro"/>
</dbReference>
<dbReference type="PROSITE" id="PS50893">
    <property type="entry name" value="ABC_TRANSPORTER_2"/>
    <property type="match status" value="1"/>
</dbReference>
<organism evidence="15 16">
    <name type="scientific">Leifsonia shinshuensis</name>
    <dbReference type="NCBI Taxonomy" id="150026"/>
    <lineage>
        <taxon>Bacteria</taxon>
        <taxon>Bacillati</taxon>
        <taxon>Actinomycetota</taxon>
        <taxon>Actinomycetes</taxon>
        <taxon>Micrococcales</taxon>
        <taxon>Microbacteriaceae</taxon>
        <taxon>Leifsonia</taxon>
    </lineage>
</organism>
<feature type="transmembrane region" description="Helical" evidence="13">
    <location>
        <begin position="279"/>
        <end position="300"/>
    </location>
</feature>
<keyword evidence="8 13" id="KW-1133">Transmembrane helix</keyword>
<dbReference type="InterPro" id="IPR017871">
    <property type="entry name" value="ABC_transporter-like_CS"/>
</dbReference>
<dbReference type="InterPro" id="IPR025857">
    <property type="entry name" value="MacB_PCD"/>
</dbReference>
<dbReference type="Pfam" id="PF00005">
    <property type="entry name" value="ABC_tran"/>
    <property type="match status" value="1"/>
</dbReference>
<evidence type="ECO:0000256" key="7">
    <source>
        <dbReference type="ARBA" id="ARBA00022840"/>
    </source>
</evidence>
<protein>
    <submittedName>
        <fullName evidence="15">ATP-binding cassette domain-containing protein</fullName>
    </submittedName>
</protein>
<comment type="similarity">
    <text evidence="10">Belongs to the ABC-4 integral membrane protein family.</text>
</comment>
<feature type="region of interest" description="Disordered" evidence="12">
    <location>
        <begin position="232"/>
        <end position="260"/>
    </location>
</feature>
<keyword evidence="9 13" id="KW-0472">Membrane</keyword>
<dbReference type="InterPro" id="IPR027417">
    <property type="entry name" value="P-loop_NTPase"/>
</dbReference>
<keyword evidence="2" id="KW-0813">Transport</keyword>
<keyword evidence="4" id="KW-0997">Cell inner membrane</keyword>